<organism evidence="3 4">
    <name type="scientific">Septoria linicola</name>
    <dbReference type="NCBI Taxonomy" id="215465"/>
    <lineage>
        <taxon>Eukaryota</taxon>
        <taxon>Fungi</taxon>
        <taxon>Dikarya</taxon>
        <taxon>Ascomycota</taxon>
        <taxon>Pezizomycotina</taxon>
        <taxon>Dothideomycetes</taxon>
        <taxon>Dothideomycetidae</taxon>
        <taxon>Mycosphaerellales</taxon>
        <taxon>Mycosphaerellaceae</taxon>
        <taxon>Septoria</taxon>
    </lineage>
</organism>
<protein>
    <submittedName>
        <fullName evidence="3">Uncharacterized protein</fullName>
    </submittedName>
</protein>
<dbReference type="Proteomes" id="UP001056384">
    <property type="component" value="Chromosome 2"/>
</dbReference>
<accession>A0A9Q9EGJ2</accession>
<dbReference type="Pfam" id="PF11915">
    <property type="entry name" value="DUF3433"/>
    <property type="match status" value="1"/>
</dbReference>
<evidence type="ECO:0000256" key="1">
    <source>
        <dbReference type="SAM" id="MobiDB-lite"/>
    </source>
</evidence>
<name>A0A9Q9EGJ2_9PEZI</name>
<dbReference type="EMBL" id="CP099419">
    <property type="protein sequence ID" value="USW48872.1"/>
    <property type="molecule type" value="Genomic_DNA"/>
</dbReference>
<keyword evidence="2" id="KW-0472">Membrane</keyword>
<gene>
    <name evidence="3" type="ORF">Slin15195_G021910</name>
</gene>
<evidence type="ECO:0000256" key="2">
    <source>
        <dbReference type="SAM" id="Phobius"/>
    </source>
</evidence>
<keyword evidence="2" id="KW-0812">Transmembrane</keyword>
<sequence>MVLFQFFDIPMDVSANGRLVQEIPEQCRYARYRLGYWRLTTNDDTSIAHTGKTWIIKGGGDSSEHQYLKVLAANAIFGVIPALLISMVPYGIAALDPVHRFMQPLYNMSRQECDAKDCILLEYLSRSPFAVSKDAFDRGYWKVCSYSILGSLPELLVLLLYGIPMITSVPLVGEDGPRISVVMCDVRIFHVRLFRNISPATSLLGPTTVLFPSRETTSSPAENDATRSMGNLP</sequence>
<keyword evidence="2" id="KW-1133">Transmembrane helix</keyword>
<feature type="transmembrane region" description="Helical" evidence="2">
    <location>
        <begin position="71"/>
        <end position="92"/>
    </location>
</feature>
<dbReference type="AlphaFoldDB" id="A0A9Q9EGJ2"/>
<proteinExistence type="predicted"/>
<dbReference type="OrthoDB" id="3945559at2759"/>
<evidence type="ECO:0000313" key="3">
    <source>
        <dbReference type="EMBL" id="USW48872.1"/>
    </source>
</evidence>
<keyword evidence="4" id="KW-1185">Reference proteome</keyword>
<reference evidence="3" key="1">
    <citation type="submission" date="2022-06" db="EMBL/GenBank/DDBJ databases">
        <title>Complete genome sequences of two strains of the flax pathogen Septoria linicola.</title>
        <authorList>
            <person name="Lapalu N."/>
            <person name="Simon A."/>
            <person name="Demenou B."/>
            <person name="Paumier D."/>
            <person name="Guillot M.-P."/>
            <person name="Gout L."/>
            <person name="Valade R."/>
        </authorList>
    </citation>
    <scope>NUCLEOTIDE SEQUENCE</scope>
    <source>
        <strain evidence="3">SE15195</strain>
    </source>
</reference>
<evidence type="ECO:0000313" key="4">
    <source>
        <dbReference type="Proteomes" id="UP001056384"/>
    </source>
</evidence>
<dbReference type="InterPro" id="IPR021840">
    <property type="entry name" value="DUF3433"/>
</dbReference>
<feature type="region of interest" description="Disordered" evidence="1">
    <location>
        <begin position="214"/>
        <end position="233"/>
    </location>
</feature>